<dbReference type="PROSITE" id="PS50995">
    <property type="entry name" value="HTH_MARR_2"/>
    <property type="match status" value="1"/>
</dbReference>
<dbReference type="PANTHER" id="PTHR33164:SF43">
    <property type="entry name" value="HTH-TYPE TRANSCRIPTIONAL REPRESSOR YETL"/>
    <property type="match status" value="1"/>
</dbReference>
<dbReference type="SMART" id="SM00347">
    <property type="entry name" value="HTH_MARR"/>
    <property type="match status" value="1"/>
</dbReference>
<dbReference type="InterPro" id="IPR036390">
    <property type="entry name" value="WH_DNA-bd_sf"/>
</dbReference>
<protein>
    <recommendedName>
        <fullName evidence="1">HTH marR-type domain-containing protein</fullName>
    </recommendedName>
</protein>
<dbReference type="InterPro" id="IPR039422">
    <property type="entry name" value="MarR/SlyA-like"/>
</dbReference>
<dbReference type="RefSeq" id="WP_229882425.1">
    <property type="nucleotide sequence ID" value="NZ_BMVG01000052.1"/>
</dbReference>
<dbReference type="AlphaFoldDB" id="A0A919D7J9"/>
<sequence length="154" mass="16231">MVPTSSLNLADLHQLGRRLTAAATAAMKDSSDLGPTELLVLECLYTAGPQPVGAIAHRTGFAQSRVSTVIAALRERGLVELSTDAADRRRTIAKIAEHARTQAHHARSRDAEPTLRQLLLEASDAEISQTLAALGNLHAALGKAVPEPSEATNG</sequence>
<feature type="domain" description="HTH marR-type" evidence="1">
    <location>
        <begin position="5"/>
        <end position="139"/>
    </location>
</feature>
<dbReference type="SUPFAM" id="SSF46785">
    <property type="entry name" value="Winged helix' DNA-binding domain"/>
    <property type="match status" value="1"/>
</dbReference>
<dbReference type="InterPro" id="IPR000835">
    <property type="entry name" value="HTH_MarR-typ"/>
</dbReference>
<dbReference type="PANTHER" id="PTHR33164">
    <property type="entry name" value="TRANSCRIPTIONAL REGULATOR, MARR FAMILY"/>
    <property type="match status" value="1"/>
</dbReference>
<dbReference type="GO" id="GO:0003700">
    <property type="term" value="F:DNA-binding transcription factor activity"/>
    <property type="evidence" value="ECO:0007669"/>
    <property type="project" value="InterPro"/>
</dbReference>
<organism evidence="2 3">
    <name type="scientific">Streptomyces alanosinicus</name>
    <dbReference type="NCBI Taxonomy" id="68171"/>
    <lineage>
        <taxon>Bacteria</taxon>
        <taxon>Bacillati</taxon>
        <taxon>Actinomycetota</taxon>
        <taxon>Actinomycetes</taxon>
        <taxon>Kitasatosporales</taxon>
        <taxon>Streptomycetaceae</taxon>
        <taxon>Streptomyces</taxon>
    </lineage>
</organism>
<evidence type="ECO:0000259" key="1">
    <source>
        <dbReference type="PROSITE" id="PS50995"/>
    </source>
</evidence>
<dbReference type="InterPro" id="IPR036388">
    <property type="entry name" value="WH-like_DNA-bd_sf"/>
</dbReference>
<dbReference type="EMBL" id="BMVG01000052">
    <property type="protein sequence ID" value="GHE14670.1"/>
    <property type="molecule type" value="Genomic_DNA"/>
</dbReference>
<proteinExistence type="predicted"/>
<dbReference type="GO" id="GO:0006950">
    <property type="term" value="P:response to stress"/>
    <property type="evidence" value="ECO:0007669"/>
    <property type="project" value="TreeGrafter"/>
</dbReference>
<evidence type="ECO:0000313" key="3">
    <source>
        <dbReference type="Proteomes" id="UP000655443"/>
    </source>
</evidence>
<reference evidence="2" key="1">
    <citation type="journal article" date="2014" name="Int. J. Syst. Evol. Microbiol.">
        <title>Complete genome sequence of Corynebacterium casei LMG S-19264T (=DSM 44701T), isolated from a smear-ripened cheese.</title>
        <authorList>
            <consortium name="US DOE Joint Genome Institute (JGI-PGF)"/>
            <person name="Walter F."/>
            <person name="Albersmeier A."/>
            <person name="Kalinowski J."/>
            <person name="Ruckert C."/>
        </authorList>
    </citation>
    <scope>NUCLEOTIDE SEQUENCE</scope>
    <source>
        <strain evidence="2">JCM 4714</strain>
    </source>
</reference>
<dbReference type="Gene3D" id="1.10.10.10">
    <property type="entry name" value="Winged helix-like DNA-binding domain superfamily/Winged helix DNA-binding domain"/>
    <property type="match status" value="1"/>
</dbReference>
<dbReference type="Pfam" id="PF12802">
    <property type="entry name" value="MarR_2"/>
    <property type="match status" value="1"/>
</dbReference>
<dbReference type="Proteomes" id="UP000655443">
    <property type="component" value="Unassembled WGS sequence"/>
</dbReference>
<comment type="caution">
    <text evidence="2">The sequence shown here is derived from an EMBL/GenBank/DDBJ whole genome shotgun (WGS) entry which is preliminary data.</text>
</comment>
<keyword evidence="3" id="KW-1185">Reference proteome</keyword>
<evidence type="ECO:0000313" key="2">
    <source>
        <dbReference type="EMBL" id="GHE14670.1"/>
    </source>
</evidence>
<gene>
    <name evidence="2" type="ORF">GCM10010339_86240</name>
</gene>
<reference evidence="2" key="2">
    <citation type="submission" date="2020-09" db="EMBL/GenBank/DDBJ databases">
        <authorList>
            <person name="Sun Q."/>
            <person name="Ohkuma M."/>
        </authorList>
    </citation>
    <scope>NUCLEOTIDE SEQUENCE</scope>
    <source>
        <strain evidence="2">JCM 4714</strain>
    </source>
</reference>
<accession>A0A919D7J9</accession>
<name>A0A919D7J9_9ACTN</name>